<evidence type="ECO:0000313" key="2">
    <source>
        <dbReference type="Proteomes" id="UP001211711"/>
    </source>
</evidence>
<protein>
    <submittedName>
        <fullName evidence="1">Ribbon-helix-helix domain-containing protein</fullName>
    </submittedName>
</protein>
<dbReference type="Proteomes" id="UP001211711">
    <property type="component" value="Unassembled WGS sequence"/>
</dbReference>
<sequence length="65" mass="7576">MVRPRKAEKDKYGEPKQRYQIMLTETASTELDRVSEKLGITRSELVEQVIRQGLLELVKIDITED</sequence>
<organism evidence="1 2">
    <name type="scientific">Sphaerospermopsis kisseleviana CS-549</name>
    <dbReference type="NCBI Taxonomy" id="3021783"/>
    <lineage>
        <taxon>Bacteria</taxon>
        <taxon>Bacillati</taxon>
        <taxon>Cyanobacteriota</taxon>
        <taxon>Cyanophyceae</taxon>
        <taxon>Nostocales</taxon>
        <taxon>Aphanizomenonaceae</taxon>
        <taxon>Sphaerospermopsis</taxon>
        <taxon>Sphaerospermopsis kisseleviana</taxon>
    </lineage>
</organism>
<dbReference type="RefSeq" id="WP_071191986.1">
    <property type="nucleotide sequence ID" value="NZ_JAQMTI010000108.1"/>
</dbReference>
<dbReference type="InterPro" id="IPR013321">
    <property type="entry name" value="Arc_rbn_hlx_hlx"/>
</dbReference>
<evidence type="ECO:0000313" key="1">
    <source>
        <dbReference type="EMBL" id="MDB9441580.1"/>
    </source>
</evidence>
<accession>A0ABT4ZQ94</accession>
<dbReference type="InterPro" id="IPR010985">
    <property type="entry name" value="Ribbon_hlx_hlx"/>
</dbReference>
<keyword evidence="2" id="KW-1185">Reference proteome</keyword>
<proteinExistence type="predicted"/>
<gene>
    <name evidence="1" type="ORF">PN497_09445</name>
</gene>
<dbReference type="EMBL" id="JAQMTI010000108">
    <property type="protein sequence ID" value="MDB9441580.1"/>
    <property type="molecule type" value="Genomic_DNA"/>
</dbReference>
<dbReference type="SUPFAM" id="SSF47598">
    <property type="entry name" value="Ribbon-helix-helix"/>
    <property type="match status" value="1"/>
</dbReference>
<dbReference type="Gene3D" id="1.10.1220.10">
    <property type="entry name" value="Met repressor-like"/>
    <property type="match status" value="1"/>
</dbReference>
<name>A0ABT4ZQ94_9CYAN</name>
<reference evidence="1 2" key="1">
    <citation type="submission" date="2023-01" db="EMBL/GenBank/DDBJ databases">
        <title>Genomes from the Australian National Cyanobacteria Reference Collection.</title>
        <authorList>
            <person name="Willis A."/>
            <person name="Lee E.M.F."/>
        </authorList>
    </citation>
    <scope>NUCLEOTIDE SEQUENCE [LARGE SCALE GENOMIC DNA]</scope>
    <source>
        <strain evidence="1 2">CS-549</strain>
    </source>
</reference>
<comment type="caution">
    <text evidence="1">The sequence shown here is derived from an EMBL/GenBank/DDBJ whole genome shotgun (WGS) entry which is preliminary data.</text>
</comment>